<dbReference type="EMBL" id="CP011428">
    <property type="protein sequence ID" value="AKH08543.1"/>
    <property type="molecule type" value="Genomic_DNA"/>
</dbReference>
<accession>A0A0F7JBM4</accession>
<dbReference type="Proteomes" id="UP000839915">
    <property type="component" value="Unassembled WGS sequence"/>
</dbReference>
<accession>A0A0H3T8J0</accession>
<gene>
    <name evidence="10" type="ORF">AAB27_19875</name>
    <name evidence="17" type="ORF">AU613_08470</name>
    <name evidence="12" type="ORF">AVC05_01905</name>
    <name evidence="9" type="ORF">B1P38_03310</name>
    <name evidence="13" type="ORF">BIC00_01980</name>
    <name evidence="7" type="ORF">CE70_11915</name>
    <name evidence="14" type="ORF">CFF59_05955</name>
    <name evidence="16" type="ORF">DD95_05365</name>
    <name evidence="2" type="ORF">DMO92_02655</name>
    <name evidence="3" type="ORF">DPF41_13015</name>
    <name evidence="4" type="ORF">DPS76_00425</name>
    <name evidence="18" type="ORF">DRM14_13580</name>
    <name evidence="5" type="ORF">DU071_02605</name>
    <name evidence="8" type="ORF">E0935_16790</name>
    <name evidence="6" type="ORF">EER35_13440</name>
    <name evidence="11" type="ORF">F3R12_04535</name>
    <name evidence="15" type="ORF">GB466_02295</name>
    <name evidence="1" type="ORF">SE14_03090</name>
</gene>
<reference evidence="15" key="6">
    <citation type="submission" date="2019-10" db="EMBL/GenBank/DDBJ databases">
        <authorList>
            <consortium name="NCBI Pathogen Detection Project"/>
        </authorList>
    </citation>
    <scope>NUCLEOTIDE SEQUENCE</scope>
    <source>
        <strain evidence="15">Salmonella enterica</strain>
    </source>
</reference>
<dbReference type="KEGG" id="seni:CY43_15155"/>
<evidence type="ECO:0000313" key="8">
    <source>
        <dbReference type="EMBL" id="ECF1544887.1"/>
    </source>
</evidence>
<dbReference type="EMBL" id="AAMLUT010000003">
    <property type="protein sequence ID" value="EDI6664803.1"/>
    <property type="molecule type" value="Genomic_DNA"/>
</dbReference>
<dbReference type="Proteomes" id="UP000885258">
    <property type="component" value="Unassembled WGS sequence"/>
</dbReference>
<dbReference type="EMBL" id="RVDJ01000012">
    <property type="protein sequence ID" value="MLP86341.1"/>
    <property type="molecule type" value="Genomic_DNA"/>
</dbReference>
<evidence type="ECO:0000313" key="14">
    <source>
        <dbReference type="EMBL" id="EDI6664803.1"/>
    </source>
</evidence>
<evidence type="ECO:0000313" key="5">
    <source>
        <dbReference type="EMBL" id="EBY1700858.1"/>
    </source>
</evidence>
<dbReference type="EMBL" id="AAHNIA010000003">
    <property type="protein sequence ID" value="EBY1700858.1"/>
    <property type="molecule type" value="Genomic_DNA"/>
</dbReference>
<dbReference type="EMBL" id="AAIGQE010000007">
    <property type="protein sequence ID" value="ECE0295868.1"/>
    <property type="molecule type" value="Genomic_DNA"/>
</dbReference>
<evidence type="ECO:0000313" key="1">
    <source>
        <dbReference type="EMBL" id="AKH08543.1"/>
    </source>
</evidence>
<dbReference type="Proteomes" id="UP000885385">
    <property type="component" value="Unassembled WGS sequence"/>
</dbReference>
<evidence type="ECO:0000313" key="19">
    <source>
        <dbReference type="Proteomes" id="UP000034636"/>
    </source>
</evidence>
<dbReference type="Proteomes" id="UP000839911">
    <property type="component" value="Unassembled WGS sequence"/>
</dbReference>
<reference evidence="15" key="3">
    <citation type="journal article" date="2018" name="Genome Biol.">
        <title>SKESA: strategic k-mer extension for scrupulous assemblies.</title>
        <authorList>
            <person name="Souvorov A."/>
            <person name="Agarwala R."/>
            <person name="Lipman D.J."/>
        </authorList>
    </citation>
    <scope>NUCLEOTIDE SEQUENCE</scope>
    <source>
        <strain evidence="15">Salmonella enterica</strain>
    </source>
</reference>
<evidence type="ECO:0000313" key="21">
    <source>
        <dbReference type="Proteomes" id="UP000338496"/>
    </source>
</evidence>
<evidence type="ECO:0000313" key="15">
    <source>
        <dbReference type="EMBL" id="HAB0969431.1"/>
    </source>
</evidence>
<evidence type="ECO:0000313" key="6">
    <source>
        <dbReference type="EMBL" id="EBZ6921972.1"/>
    </source>
</evidence>
<name>A0A0D6IHQ1_SALTM</name>
<dbReference type="Proteomes" id="UP000054461">
    <property type="component" value="Unassembled WGS sequence"/>
</dbReference>
<evidence type="ECO:0000313" key="2">
    <source>
        <dbReference type="EMBL" id="EBU9271002.1"/>
    </source>
</evidence>
<dbReference type="EMBL" id="AAHIPE010000001">
    <property type="protein sequence ID" value="EBW5460940.1"/>
    <property type="molecule type" value="Genomic_DNA"/>
</dbReference>
<dbReference type="Proteomes" id="UP000338496">
    <property type="component" value="Unassembled WGS sequence"/>
</dbReference>
<protein>
    <submittedName>
        <fullName evidence="1">Putative cytoplasmic protein</fullName>
    </submittedName>
</protein>
<evidence type="ECO:0000313" key="12">
    <source>
        <dbReference type="EMBL" id="ECY5340004.1"/>
    </source>
</evidence>
<dbReference type="Proteomes" id="UP000839914">
    <property type="component" value="Unassembled WGS sequence"/>
</dbReference>
<dbReference type="EMBL" id="DAAFPQ010000001">
    <property type="protein sequence ID" value="HAB0969431.1"/>
    <property type="molecule type" value="Genomic_DNA"/>
</dbReference>
<evidence type="ECO:0000313" key="11">
    <source>
        <dbReference type="EMBL" id="ECW0639139.1"/>
    </source>
</evidence>
<evidence type="ECO:0000313" key="18">
    <source>
        <dbReference type="EMBL" id="MLP86341.1"/>
    </source>
</evidence>
<accession>A0A0D6IHQ1</accession>
<reference evidence="11" key="5">
    <citation type="submission" date="2019-09" db="EMBL/GenBank/DDBJ databases">
        <authorList>
            <consortium name="GenomeTrakr network: Whole genome sequencing for foodborne pathogen traceback"/>
        </authorList>
    </citation>
    <scope>NUCLEOTIDE SEQUENCE [LARGE SCALE GENOMIC DNA]</scope>
    <source>
        <strain evidence="11">AUSMDU00020735</strain>
        <strain evidence="7 21">VA_WGS-00080</strain>
    </source>
</reference>
<dbReference type="EMBL" id="AAHRYM010000015">
    <property type="protein sequence ID" value="EBZ6921972.1"/>
    <property type="molecule type" value="Genomic_DNA"/>
</dbReference>
<dbReference type="EMBL" id="JYVU01000012">
    <property type="protein sequence ID" value="KTZ14179.1"/>
    <property type="molecule type" value="Genomic_DNA"/>
</dbReference>
<evidence type="ECO:0000313" key="17">
    <source>
        <dbReference type="EMBL" id="MIT48918.1"/>
    </source>
</evidence>
<dbReference type="Proteomes" id="UP000839907">
    <property type="component" value="Unassembled WGS sequence"/>
</dbReference>
<dbReference type="EMBL" id="AAKRET010000002">
    <property type="protein sequence ID" value="ECU8352646.1"/>
    <property type="molecule type" value="Genomic_DNA"/>
</dbReference>
<reference evidence="13" key="7">
    <citation type="submission" date="2019-10" db="EMBL/GenBank/DDBJ databases">
        <authorList>
            <consortium name="PulseNet: The National Subtyping Network for Foodborne Disease Surveillance"/>
            <person name="Tarr C.L."/>
            <person name="Trees E."/>
            <person name="Katz L.S."/>
            <person name="Carleton-Romer H.A."/>
            <person name="Stroika S."/>
            <person name="Kucerova Z."/>
            <person name="Roache K.F."/>
            <person name="Sabol A.L."/>
            <person name="Besser J."/>
            <person name="Gerner-Smidt P."/>
        </authorList>
    </citation>
    <scope>NUCLEOTIDE SEQUENCE</scope>
    <source>
        <strain evidence="13">PNUSAS003649</strain>
        <strain evidence="9">PNUSAS008736</strain>
        <strain evidence="14">PNUSAS016739</strain>
    </source>
</reference>
<proteinExistence type="predicted"/>
<dbReference type="EMBL" id="AALDNI010000002">
    <property type="protein sequence ID" value="ECY5340004.1"/>
    <property type="molecule type" value="Genomic_DNA"/>
</dbReference>
<dbReference type="EMBL" id="AAIKGB010000017">
    <property type="protein sequence ID" value="ECF1544887.1"/>
    <property type="molecule type" value="Genomic_DNA"/>
</dbReference>
<dbReference type="Proteomes" id="UP000839905">
    <property type="component" value="Unassembled WGS sequence"/>
</dbReference>
<organism evidence="13">
    <name type="scientific">Salmonella typhimurium</name>
    <dbReference type="NCBI Taxonomy" id="90371"/>
    <lineage>
        <taxon>Bacteria</taxon>
        <taxon>Pseudomonadati</taxon>
        <taxon>Pseudomonadota</taxon>
        <taxon>Gammaproteobacteria</taxon>
        <taxon>Enterobacterales</taxon>
        <taxon>Enterobacteriaceae</taxon>
        <taxon>Salmonella</taxon>
    </lineage>
</organism>
<evidence type="ECO:0000313" key="16">
    <source>
        <dbReference type="EMBL" id="KTZ14179.1"/>
    </source>
</evidence>
<dbReference type="OMA" id="FLAETIC"/>
<reference evidence="16 20" key="1">
    <citation type="submission" date="2014-09" db="EMBL/GenBank/DDBJ databases">
        <title>Salmonella Genotype and Phenotype Association.</title>
        <authorList>
            <person name="Chen Y."/>
            <person name="Folster J."/>
            <person name="Ayers S."/>
            <person name="Kabera C."/>
            <person name="Li C."/>
            <person name="Mukherjee S."/>
            <person name="Lam C."/>
            <person name="Zhao S."/>
            <person name="McDermott P."/>
        </authorList>
    </citation>
    <scope>NUCLEOTIDE SEQUENCE [LARGE SCALE GENOMIC DNA]</scope>
    <source>
        <strain evidence="16 20">CVM N32045</strain>
    </source>
</reference>
<reference evidence="1 19" key="2">
    <citation type="journal article" date="2015" name="Genome Announc.">
        <title>Complete Genome Sequencing of a Multidrug-Resistant and Human-Invasive Salmonella enterica Serovar Typhimurium Strain of the Emerging Sequence Type 213 Genotype.</title>
        <authorList>
            <person name="Calva E."/>
            <person name="Silva C."/>
            <person name="Zaidi M.B."/>
            <person name="Sanchez-Flores A."/>
            <person name="Estrada K."/>
            <person name="Silva G.G."/>
            <person name="Soto-Jimenez L.M."/>
            <person name="Wiesner M."/>
            <person name="Fernandez-Mora M."/>
            <person name="Edwards R.A."/>
            <person name="Vinuesa P."/>
        </authorList>
    </citation>
    <scope>NUCLEOTIDE SEQUENCE [LARGE SCALE GENOMIC DNA]</scope>
    <source>
        <strain evidence="1 19">YU39</strain>
    </source>
</reference>
<dbReference type="EMBL" id="AAKUOT010000052">
    <property type="protein sequence ID" value="ECV8763139.1"/>
    <property type="molecule type" value="Genomic_DNA"/>
</dbReference>
<dbReference type="Proteomes" id="UP000839908">
    <property type="component" value="Unassembled WGS sequence"/>
</dbReference>
<dbReference type="Proteomes" id="UP000839581">
    <property type="component" value="Unassembled WGS sequence"/>
</dbReference>
<evidence type="ECO:0000313" key="3">
    <source>
        <dbReference type="EMBL" id="EBW3629001.1"/>
    </source>
</evidence>
<dbReference type="Proteomes" id="UP000839595">
    <property type="component" value="Unassembled WGS sequence"/>
</dbReference>
<dbReference type="EMBL" id="AAKVET010000002">
    <property type="protein sequence ID" value="ECW0639139.1"/>
    <property type="molecule type" value="Genomic_DNA"/>
</dbReference>
<dbReference type="Proteomes" id="UP000839909">
    <property type="component" value="Unassembled WGS sequence"/>
</dbReference>
<dbReference type="EMBL" id="AAHIDF010000013">
    <property type="protein sequence ID" value="EBW3629001.1"/>
    <property type="molecule type" value="Genomic_DNA"/>
</dbReference>
<dbReference type="PATRIC" id="fig|59201.124.peg.1774"/>
<evidence type="ECO:0000313" key="4">
    <source>
        <dbReference type="EMBL" id="EBW5460940.1"/>
    </source>
</evidence>
<dbReference type="AlphaFoldDB" id="A0A0D6IHQ1"/>
<dbReference type="EMBL" id="AAHDPU010000002">
    <property type="protein sequence ID" value="EBU9271002.1"/>
    <property type="molecule type" value="Genomic_DNA"/>
</dbReference>
<evidence type="ECO:0000313" key="10">
    <source>
        <dbReference type="EMBL" id="ECV8763139.1"/>
    </source>
</evidence>
<dbReference type="Proteomes" id="UP000034636">
    <property type="component" value="Chromosome"/>
</dbReference>
<evidence type="ECO:0000313" key="9">
    <source>
        <dbReference type="EMBL" id="ECU8352646.1"/>
    </source>
</evidence>
<dbReference type="Proteomes" id="UP000839616">
    <property type="component" value="Unassembled WGS sequence"/>
</dbReference>
<reference evidence="5" key="4">
    <citation type="submission" date="2018-07" db="EMBL/GenBank/DDBJ databases">
        <authorList>
            <person name="Ashton P.M."/>
            <person name="Dallman T."/>
            <person name="Nair S."/>
            <person name="De Pinna E."/>
            <person name="Peters T."/>
            <person name="Grant K."/>
        </authorList>
    </citation>
    <scope>NUCLEOTIDE SEQUENCE [LARGE SCALE GENOMIC DNA]</scope>
    <source>
        <strain evidence="3">231108</strain>
        <strain evidence="8">265852</strain>
        <strain evidence="17">29290</strain>
        <strain evidence="5">356083</strain>
        <strain evidence="4">422529</strain>
        <strain evidence="18">425567</strain>
        <strain evidence="12">43916</strain>
        <strain evidence="2">488670</strain>
        <strain evidence="6">632340</strain>
        <strain evidence="10">86846</strain>
    </source>
</reference>
<dbReference type="Proteomes" id="UP000839617">
    <property type="component" value="Unassembled WGS sequence"/>
</dbReference>
<evidence type="ECO:0000313" key="20">
    <source>
        <dbReference type="Proteomes" id="UP000054461"/>
    </source>
</evidence>
<dbReference type="EMBL" id="RSUA01000012">
    <property type="protein sequence ID" value="MIT48918.1"/>
    <property type="molecule type" value="Genomic_DNA"/>
</dbReference>
<evidence type="ECO:0000313" key="7">
    <source>
        <dbReference type="EMBL" id="ECE0295868.1"/>
    </source>
</evidence>
<dbReference type="EMBL" id="AAMKFN010000001">
    <property type="protein sequence ID" value="EDI2106343.1"/>
    <property type="molecule type" value="Genomic_DNA"/>
</dbReference>
<dbReference type="RefSeq" id="WP_000393302.1">
    <property type="nucleotide sequence ID" value="NZ_AP023291.1"/>
</dbReference>
<sequence length="108" mass="12923">MEEVNSEFTIVVESDLDKYELIDFLSQGIPDIIKVNLLYLRYENTMITIERNYDCNPKLINENDGWLYYKYELTVFSMENTSYEYQYELANKIMNALREAGYLAESIW</sequence>
<evidence type="ECO:0000313" key="13">
    <source>
        <dbReference type="EMBL" id="EDI2106343.1"/>
    </source>
</evidence>